<feature type="transmembrane region" description="Helical" evidence="1">
    <location>
        <begin position="250"/>
        <end position="269"/>
    </location>
</feature>
<feature type="transmembrane region" description="Helical" evidence="1">
    <location>
        <begin position="188"/>
        <end position="207"/>
    </location>
</feature>
<dbReference type="HOGENOM" id="CLU_980071_0_0_1"/>
<dbReference type="AlphaFoldDB" id="C4YBP5"/>
<gene>
    <name evidence="2" type="ORF">CLUG_05623</name>
</gene>
<organism evidence="2 3">
    <name type="scientific">Clavispora lusitaniae (strain ATCC 42720)</name>
    <name type="common">Yeast</name>
    <name type="synonym">Candida lusitaniae</name>
    <dbReference type="NCBI Taxonomy" id="306902"/>
    <lineage>
        <taxon>Eukaryota</taxon>
        <taxon>Fungi</taxon>
        <taxon>Dikarya</taxon>
        <taxon>Ascomycota</taxon>
        <taxon>Saccharomycotina</taxon>
        <taxon>Pichiomycetes</taxon>
        <taxon>Metschnikowiaceae</taxon>
        <taxon>Clavispora</taxon>
    </lineage>
</organism>
<dbReference type="Proteomes" id="UP000007703">
    <property type="component" value="Unassembled WGS sequence"/>
</dbReference>
<accession>C4YBP5</accession>
<feature type="transmembrane region" description="Helical" evidence="1">
    <location>
        <begin position="5"/>
        <end position="21"/>
    </location>
</feature>
<dbReference type="VEuPathDB" id="FungiDB:CLUG_05623"/>
<evidence type="ECO:0000313" key="3">
    <source>
        <dbReference type="Proteomes" id="UP000007703"/>
    </source>
</evidence>
<dbReference type="KEGG" id="clu:CLUG_05623"/>
<dbReference type="OMA" id="WRIGFRV"/>
<dbReference type="EMBL" id="CH408083">
    <property type="protein sequence ID" value="EEQ41495.1"/>
    <property type="molecule type" value="Genomic_DNA"/>
</dbReference>
<evidence type="ECO:0000313" key="2">
    <source>
        <dbReference type="EMBL" id="EEQ41495.1"/>
    </source>
</evidence>
<feature type="transmembrane region" description="Helical" evidence="1">
    <location>
        <begin position="98"/>
        <end position="117"/>
    </location>
</feature>
<dbReference type="PANTHER" id="PTHR36840:SF1">
    <property type="entry name" value="BLL5714 PROTEIN"/>
    <property type="match status" value="1"/>
</dbReference>
<feature type="transmembrane region" description="Helical" evidence="1">
    <location>
        <begin position="27"/>
        <end position="46"/>
    </location>
</feature>
<name>C4YBP5_CLAL4</name>
<proteinExistence type="predicted"/>
<dbReference type="PANTHER" id="PTHR36840">
    <property type="entry name" value="BLL5714 PROTEIN"/>
    <property type="match status" value="1"/>
</dbReference>
<feature type="transmembrane region" description="Helical" evidence="1">
    <location>
        <begin position="228"/>
        <end position="244"/>
    </location>
</feature>
<dbReference type="GeneID" id="8494738"/>
<dbReference type="InterPro" id="IPR010640">
    <property type="entry name" value="Low_temperature_requirement_A"/>
</dbReference>
<dbReference type="InParanoid" id="C4YBP5"/>
<dbReference type="Pfam" id="PF06772">
    <property type="entry name" value="LtrA"/>
    <property type="match status" value="1"/>
</dbReference>
<evidence type="ECO:0000256" key="1">
    <source>
        <dbReference type="SAM" id="Phobius"/>
    </source>
</evidence>
<keyword evidence="1" id="KW-0472">Membrane</keyword>
<keyword evidence="1" id="KW-1133">Transmembrane helix</keyword>
<dbReference type="STRING" id="306902.C4YBP5"/>
<protein>
    <submittedName>
        <fullName evidence="2">Uncharacterized protein</fullName>
    </submittedName>
</protein>
<keyword evidence="1" id="KW-0812">Transmembrane</keyword>
<reference evidence="2 3" key="1">
    <citation type="journal article" date="2009" name="Nature">
        <title>Evolution of pathogenicity and sexual reproduction in eight Candida genomes.</title>
        <authorList>
            <person name="Butler G."/>
            <person name="Rasmussen M.D."/>
            <person name="Lin M.F."/>
            <person name="Santos M.A."/>
            <person name="Sakthikumar S."/>
            <person name="Munro C.A."/>
            <person name="Rheinbay E."/>
            <person name="Grabherr M."/>
            <person name="Forche A."/>
            <person name="Reedy J.L."/>
            <person name="Agrafioti I."/>
            <person name="Arnaud M.B."/>
            <person name="Bates S."/>
            <person name="Brown A.J."/>
            <person name="Brunke S."/>
            <person name="Costanzo M.C."/>
            <person name="Fitzpatrick D.A."/>
            <person name="de Groot P.W."/>
            <person name="Harris D."/>
            <person name="Hoyer L.L."/>
            <person name="Hube B."/>
            <person name="Klis F.M."/>
            <person name="Kodira C."/>
            <person name="Lennard N."/>
            <person name="Logue M.E."/>
            <person name="Martin R."/>
            <person name="Neiman A.M."/>
            <person name="Nikolaou E."/>
            <person name="Quail M.A."/>
            <person name="Quinn J."/>
            <person name="Santos M.C."/>
            <person name="Schmitzberger F.F."/>
            <person name="Sherlock G."/>
            <person name="Shah P."/>
            <person name="Silverstein K.A."/>
            <person name="Skrzypek M.S."/>
            <person name="Soll D."/>
            <person name="Staggs R."/>
            <person name="Stansfield I."/>
            <person name="Stumpf M.P."/>
            <person name="Sudbery P.E."/>
            <person name="Srikantha T."/>
            <person name="Zeng Q."/>
            <person name="Berman J."/>
            <person name="Berriman M."/>
            <person name="Heitman J."/>
            <person name="Gow N.A."/>
            <person name="Lorenz M.C."/>
            <person name="Birren B.W."/>
            <person name="Kellis M."/>
            <person name="Cuomo C.A."/>
        </authorList>
    </citation>
    <scope>NUCLEOTIDE SEQUENCE [LARGE SCALE GENOMIC DNA]</scope>
    <source>
        <strain evidence="2 3">ATCC 42720</strain>
    </source>
</reference>
<dbReference type="OrthoDB" id="191995at2759"/>
<feature type="transmembrane region" description="Helical" evidence="1">
    <location>
        <begin position="138"/>
        <end position="157"/>
    </location>
</feature>
<sequence>MRLYFCFLIATSCLWIPVIFISTRAKVAVSFVAIFCEQVSFCIVFHPRTKRWLKLTQSTALNIEHEVERLATFVTIAIGEFLYKVVASSPLGVGMTTAFGRGCFLLIIAYNLFWLFFNGGTSEKAIHPLRHSAFRAILWIYAHLPLVAAIVLAADAGGDLLTRDSVYHTLEEVHRRAEEEAEEPNLRALSFFFTGGIFVALSCICLIGLLDECKDESGKYMVPKFWRIIWRFPAGILIVCLSLPNLDLTLLMGLVALITAVLLVYESIVSTPQKVKESRYAVEI</sequence>
<feature type="transmembrane region" description="Helical" evidence="1">
    <location>
        <begin position="67"/>
        <end position="86"/>
    </location>
</feature>